<dbReference type="PANTHER" id="PTHR40841:SF2">
    <property type="entry name" value="SIDEROPHORE-DEGRADING ESTERASE (EUROFUNG)"/>
    <property type="match status" value="1"/>
</dbReference>
<name>A0AAN7B4N7_9PEZI</name>
<dbReference type="Proteomes" id="UP001301769">
    <property type="component" value="Unassembled WGS sequence"/>
</dbReference>
<dbReference type="EMBL" id="MU858183">
    <property type="protein sequence ID" value="KAK4210144.1"/>
    <property type="molecule type" value="Genomic_DNA"/>
</dbReference>
<dbReference type="InterPro" id="IPR000801">
    <property type="entry name" value="Esterase-like"/>
</dbReference>
<comment type="caution">
    <text evidence="3">The sequence shown here is derived from an EMBL/GenBank/DDBJ whole genome shotgun (WGS) entry which is preliminary data.</text>
</comment>
<evidence type="ECO:0000313" key="3">
    <source>
        <dbReference type="EMBL" id="KAK4210144.1"/>
    </source>
</evidence>
<keyword evidence="2 3" id="KW-0378">Hydrolase</keyword>
<evidence type="ECO:0000256" key="2">
    <source>
        <dbReference type="ARBA" id="ARBA00022801"/>
    </source>
</evidence>
<comment type="similarity">
    <text evidence="1">Belongs to the esterase D family.</text>
</comment>
<dbReference type="PANTHER" id="PTHR40841">
    <property type="entry name" value="SIDEROPHORE TRIACETYLFUSARININE C ESTERASE"/>
    <property type="match status" value="1"/>
</dbReference>
<dbReference type="InterPro" id="IPR029058">
    <property type="entry name" value="AB_hydrolase_fold"/>
</dbReference>
<evidence type="ECO:0000313" key="4">
    <source>
        <dbReference type="Proteomes" id="UP001301769"/>
    </source>
</evidence>
<evidence type="ECO:0000256" key="1">
    <source>
        <dbReference type="ARBA" id="ARBA00005622"/>
    </source>
</evidence>
<dbReference type="InterPro" id="IPR052558">
    <property type="entry name" value="Siderophore_Hydrolase_D"/>
</dbReference>
<proteinExistence type="inferred from homology"/>
<dbReference type="Pfam" id="PF00756">
    <property type="entry name" value="Esterase"/>
    <property type="match status" value="1"/>
</dbReference>
<dbReference type="GO" id="GO:0016788">
    <property type="term" value="F:hydrolase activity, acting on ester bonds"/>
    <property type="evidence" value="ECO:0007669"/>
    <property type="project" value="TreeGrafter"/>
</dbReference>
<keyword evidence="4" id="KW-1185">Reference proteome</keyword>
<dbReference type="SUPFAM" id="SSF53474">
    <property type="entry name" value="alpha/beta-Hydrolases"/>
    <property type="match status" value="1"/>
</dbReference>
<accession>A0AAN7B4N7</accession>
<dbReference type="AlphaFoldDB" id="A0AAN7B4N7"/>
<gene>
    <name evidence="3" type="ORF">QBC37DRAFT_429228</name>
</gene>
<organism evidence="3 4">
    <name type="scientific">Rhypophila decipiens</name>
    <dbReference type="NCBI Taxonomy" id="261697"/>
    <lineage>
        <taxon>Eukaryota</taxon>
        <taxon>Fungi</taxon>
        <taxon>Dikarya</taxon>
        <taxon>Ascomycota</taxon>
        <taxon>Pezizomycotina</taxon>
        <taxon>Sordariomycetes</taxon>
        <taxon>Sordariomycetidae</taxon>
        <taxon>Sordariales</taxon>
        <taxon>Naviculisporaceae</taxon>
        <taxon>Rhypophila</taxon>
    </lineage>
</organism>
<reference evidence="3" key="2">
    <citation type="submission" date="2023-05" db="EMBL/GenBank/DDBJ databases">
        <authorList>
            <consortium name="Lawrence Berkeley National Laboratory"/>
            <person name="Steindorff A."/>
            <person name="Hensen N."/>
            <person name="Bonometti L."/>
            <person name="Westerberg I."/>
            <person name="Brannstrom I.O."/>
            <person name="Guillou S."/>
            <person name="Cros-Aarteil S."/>
            <person name="Calhoun S."/>
            <person name="Haridas S."/>
            <person name="Kuo A."/>
            <person name="Mondo S."/>
            <person name="Pangilinan J."/>
            <person name="Riley R."/>
            <person name="Labutti K."/>
            <person name="Andreopoulos B."/>
            <person name="Lipzen A."/>
            <person name="Chen C."/>
            <person name="Yanf M."/>
            <person name="Daum C."/>
            <person name="Ng V."/>
            <person name="Clum A."/>
            <person name="Ohm R."/>
            <person name="Martin F."/>
            <person name="Silar P."/>
            <person name="Natvig D."/>
            <person name="Lalanne C."/>
            <person name="Gautier V."/>
            <person name="Ament-Velasquez S.L."/>
            <person name="Kruys A."/>
            <person name="Hutchinson M.I."/>
            <person name="Powell A.J."/>
            <person name="Barry K."/>
            <person name="Miller A.N."/>
            <person name="Grigoriev I.V."/>
            <person name="Debuchy R."/>
            <person name="Gladieux P."/>
            <person name="Thoren M.H."/>
            <person name="Johannesson H."/>
        </authorList>
    </citation>
    <scope>NUCLEOTIDE SEQUENCE</scope>
    <source>
        <strain evidence="3">PSN293</strain>
    </source>
</reference>
<reference evidence="3" key="1">
    <citation type="journal article" date="2023" name="Mol. Phylogenet. Evol.">
        <title>Genome-scale phylogeny and comparative genomics of the fungal order Sordariales.</title>
        <authorList>
            <person name="Hensen N."/>
            <person name="Bonometti L."/>
            <person name="Westerberg I."/>
            <person name="Brannstrom I.O."/>
            <person name="Guillou S."/>
            <person name="Cros-Aarteil S."/>
            <person name="Calhoun S."/>
            <person name="Haridas S."/>
            <person name="Kuo A."/>
            <person name="Mondo S."/>
            <person name="Pangilinan J."/>
            <person name="Riley R."/>
            <person name="LaButti K."/>
            <person name="Andreopoulos B."/>
            <person name="Lipzen A."/>
            <person name="Chen C."/>
            <person name="Yan M."/>
            <person name="Daum C."/>
            <person name="Ng V."/>
            <person name="Clum A."/>
            <person name="Steindorff A."/>
            <person name="Ohm R.A."/>
            <person name="Martin F."/>
            <person name="Silar P."/>
            <person name="Natvig D.O."/>
            <person name="Lalanne C."/>
            <person name="Gautier V."/>
            <person name="Ament-Velasquez S.L."/>
            <person name="Kruys A."/>
            <person name="Hutchinson M.I."/>
            <person name="Powell A.J."/>
            <person name="Barry K."/>
            <person name="Miller A.N."/>
            <person name="Grigoriev I.V."/>
            <person name="Debuchy R."/>
            <person name="Gladieux P."/>
            <person name="Hiltunen Thoren M."/>
            <person name="Johannesson H."/>
        </authorList>
    </citation>
    <scope>NUCLEOTIDE SEQUENCE</scope>
    <source>
        <strain evidence="3">PSN293</strain>
    </source>
</reference>
<protein>
    <submittedName>
        <fullName evidence="3">Alpha/Beta hydrolase protein</fullName>
    </submittedName>
</protein>
<dbReference type="Gene3D" id="3.40.50.1820">
    <property type="entry name" value="alpha/beta hydrolase"/>
    <property type="match status" value="1"/>
</dbReference>
<sequence length="315" mass="34568">MALNPWTFTPFPPFPATILPNIAFYNATAPSLTNLTYQVTLSYPFEWGLSSDPFSLVPNNSNPTLSVYIPDGNAFSLTAHEFLKRRKPVEPSQPSILSISIGYPLLDSVYDFPQREIDFGAPIPPNPPVAGGSEAFLSFINDGLRPWVQETVFPTVNFTRDAIYGHSSGGLLVAHALAYHLDMFDTFIAASPSLALRNGSIMDELTRQLGDGINLPGELPPVSGNGTEEKPAAFIAYGGYEEYPTRRRTETEPGFQFKKGLLQRSRLGRLSHDLFDKLVASGRMRDVVVKEYPGLDHASVGAAALVEGLVYFMYS</sequence>